<dbReference type="Proteomes" id="UP001143910">
    <property type="component" value="Unassembled WGS sequence"/>
</dbReference>
<sequence>MSKLITVFGATGNQGGSVIDYILNDTELSKEYKIRGITRDTTKRAAQELAARGVELATANLNSTESLQAALKDSHTVFLVTNYWETADGELEYQQGRNVTDVAKQLGVTRIIFSSLHHVTKESGGRLTHVPHFDSKANIEQYIRDSGLECTFFMPGWYMSNLNGILRKGEDGAFQLVFPVGKDAKFPLFDAAHDTGLFVGAALKHASALQGKQILAADAYYTPDEIVSTFTKVTGKKAVFVHVTGEQYKAALPPAIAEELFENQLFVENPGYYLGESLDPSHKLLDRKPTTWAEYVEKNAAVWA</sequence>
<organism evidence="1 2">
    <name type="scientific">Zarea fungicola</name>
    <dbReference type="NCBI Taxonomy" id="93591"/>
    <lineage>
        <taxon>Eukaryota</taxon>
        <taxon>Fungi</taxon>
        <taxon>Dikarya</taxon>
        <taxon>Ascomycota</taxon>
        <taxon>Pezizomycotina</taxon>
        <taxon>Sordariomycetes</taxon>
        <taxon>Hypocreomycetidae</taxon>
        <taxon>Hypocreales</taxon>
        <taxon>Cordycipitaceae</taxon>
        <taxon>Zarea</taxon>
    </lineage>
</organism>
<comment type="caution">
    <text evidence="1">The sequence shown here is derived from an EMBL/GenBank/DDBJ whole genome shotgun (WGS) entry which is preliminary data.</text>
</comment>
<evidence type="ECO:0000313" key="2">
    <source>
        <dbReference type="Proteomes" id="UP001143910"/>
    </source>
</evidence>
<evidence type="ECO:0000313" key="1">
    <source>
        <dbReference type="EMBL" id="KAJ2977112.1"/>
    </source>
</evidence>
<name>A0ACC1NCW6_9HYPO</name>
<proteinExistence type="predicted"/>
<gene>
    <name evidence="1" type="ORF">NQ176_g4558</name>
</gene>
<accession>A0ACC1NCW6</accession>
<reference evidence="1" key="1">
    <citation type="submission" date="2022-08" db="EMBL/GenBank/DDBJ databases">
        <title>Genome Sequence of Lecanicillium fungicola.</title>
        <authorList>
            <person name="Buettner E."/>
        </authorList>
    </citation>
    <scope>NUCLEOTIDE SEQUENCE</scope>
    <source>
        <strain evidence="1">Babe33</strain>
    </source>
</reference>
<keyword evidence="2" id="KW-1185">Reference proteome</keyword>
<protein>
    <submittedName>
        <fullName evidence="1">Uncharacterized protein</fullName>
    </submittedName>
</protein>
<dbReference type="EMBL" id="JANJQO010000505">
    <property type="protein sequence ID" value="KAJ2977112.1"/>
    <property type="molecule type" value="Genomic_DNA"/>
</dbReference>